<dbReference type="PANTHER" id="PTHR35841:SF1">
    <property type="entry name" value="PHOSPHONATES-BINDING PERIPLASMIC PROTEIN"/>
    <property type="match status" value="1"/>
</dbReference>
<evidence type="ECO:0000313" key="2">
    <source>
        <dbReference type="Proteomes" id="UP000186308"/>
    </source>
</evidence>
<comment type="caution">
    <text evidence="1">The sequence shown here is derived from an EMBL/GenBank/DDBJ whole genome shotgun (WGS) entry which is preliminary data.</text>
</comment>
<dbReference type="Pfam" id="PF12974">
    <property type="entry name" value="Phosphonate-bd"/>
    <property type="match status" value="1"/>
</dbReference>
<accession>A0A8G2CHL9</accession>
<keyword evidence="2" id="KW-1185">Reference proteome</keyword>
<dbReference type="Proteomes" id="UP000186308">
    <property type="component" value="Unassembled WGS sequence"/>
</dbReference>
<name>A0A8G2CHL9_ACIRU</name>
<dbReference type="SUPFAM" id="SSF53850">
    <property type="entry name" value="Periplasmic binding protein-like II"/>
    <property type="match status" value="1"/>
</dbReference>
<dbReference type="EMBL" id="FTNE01000001">
    <property type="protein sequence ID" value="SIQ07641.1"/>
    <property type="molecule type" value="Genomic_DNA"/>
</dbReference>
<evidence type="ECO:0000313" key="1">
    <source>
        <dbReference type="EMBL" id="SIQ07641.1"/>
    </source>
</evidence>
<sequence length="271" mass="28601">MSAAPVASLAMYDLPQLRPAIDRLWQAIRDRMRADGIAQVPDALAHDRPLETIWRDPALVLAQTCGLPFMTTLRETVRLVATPCYDLPGCDGADYCSLIIVRSDHPAQRIADLRGGIAAINGWNSQSGMSALRAVVAPVAGGPSFFRRVLVTGAHRDSLRAVRTGAADIAAIDCVTHGLLADHAPGECAGTRVLCRSPTTPGLPLVTAAATQDEVVQRMIAALEAVMDDPSLASVRAILHIKGIARLTAADYAPIRTMGEAAAARGYPALG</sequence>
<reference evidence="1 2" key="1">
    <citation type="submission" date="2017-01" db="EMBL/GenBank/DDBJ databases">
        <authorList>
            <person name="Varghese N."/>
            <person name="Submissions S."/>
        </authorList>
    </citation>
    <scope>NUCLEOTIDE SEQUENCE [LARGE SCALE GENOMIC DNA]</scope>
    <source>
        <strain evidence="1 2">ATCC 35905</strain>
    </source>
</reference>
<proteinExistence type="predicted"/>
<dbReference type="AlphaFoldDB" id="A0A8G2CHL9"/>
<gene>
    <name evidence="1" type="ORF">SAMN05421828_101179</name>
</gene>
<dbReference type="PANTHER" id="PTHR35841">
    <property type="entry name" value="PHOSPHONATES-BINDING PERIPLASMIC PROTEIN"/>
    <property type="match status" value="1"/>
</dbReference>
<dbReference type="OrthoDB" id="7353682at2"/>
<protein>
    <submittedName>
        <fullName evidence="1">ABC-type phosphate/phosphonate transport system, substrate-binding protein</fullName>
    </submittedName>
</protein>
<dbReference type="Gene3D" id="3.40.190.10">
    <property type="entry name" value="Periplasmic binding protein-like II"/>
    <property type="match status" value="1"/>
</dbReference>
<dbReference type="RefSeq" id="WP_029312405.1">
    <property type="nucleotide sequence ID" value="NZ_FTNE01000001.1"/>
</dbReference>
<organism evidence="1 2">
    <name type="scientific">Acidiphilium rubrum</name>
    <dbReference type="NCBI Taxonomy" id="526"/>
    <lineage>
        <taxon>Bacteria</taxon>
        <taxon>Pseudomonadati</taxon>
        <taxon>Pseudomonadota</taxon>
        <taxon>Alphaproteobacteria</taxon>
        <taxon>Acetobacterales</taxon>
        <taxon>Acidocellaceae</taxon>
        <taxon>Acidiphilium</taxon>
    </lineage>
</organism>